<feature type="transmembrane region" description="Helical" evidence="7">
    <location>
        <begin position="7"/>
        <end position="25"/>
    </location>
</feature>
<comment type="subcellular location">
    <subcellularLocation>
        <location evidence="1">Cell membrane</location>
        <topology evidence="1">Multi-pass membrane protein</topology>
    </subcellularLocation>
</comment>
<feature type="transmembrane region" description="Helical" evidence="7">
    <location>
        <begin position="207"/>
        <end position="227"/>
    </location>
</feature>
<evidence type="ECO:0000256" key="5">
    <source>
        <dbReference type="ARBA" id="ARBA00022989"/>
    </source>
</evidence>
<dbReference type="PANTHER" id="PTHR30151:SF20">
    <property type="entry name" value="ABC TRANSPORTER PERMEASE PROTEIN HI_0355-RELATED"/>
    <property type="match status" value="1"/>
</dbReference>
<dbReference type="Pfam" id="PF00528">
    <property type="entry name" value="BPD_transp_1"/>
    <property type="match status" value="1"/>
</dbReference>
<dbReference type="GO" id="GO:0055085">
    <property type="term" value="P:transmembrane transport"/>
    <property type="evidence" value="ECO:0007669"/>
    <property type="project" value="InterPro"/>
</dbReference>
<sequence length="289" mass="31618">MAHGGKWLRVAMTVLAAVVLLFGMWEGYKWIGQQTGDYWPGTSIELPASTDDLTMPHAMDIADELFEEVRDGRARLPLFLFLLKKGWFTLQEAAIGFTLGLTVGLSLAILMLRWRVAERGLLPWINVSQTIPLIALAPIIVTWGRQQDLPDMLSISLIAAYLTFFPVAVSALRGLQSPDSAHVELMRSYAAPWRTTLVKLRLPAARAYLFPALKIAATLSVVGAIVGEISIGTKTGLGRAILEYAQRYAVSPERLYASVIGAAVLGLLVFGLVSLAEWIVVRRTGEVTS</sequence>
<proteinExistence type="predicted"/>
<accession>A0A381Q0V4</accession>
<evidence type="ECO:0000256" key="7">
    <source>
        <dbReference type="SAM" id="Phobius"/>
    </source>
</evidence>
<evidence type="ECO:0000256" key="1">
    <source>
        <dbReference type="ARBA" id="ARBA00004651"/>
    </source>
</evidence>
<dbReference type="GO" id="GO:0005886">
    <property type="term" value="C:plasma membrane"/>
    <property type="evidence" value="ECO:0007669"/>
    <property type="project" value="UniProtKB-SubCell"/>
</dbReference>
<dbReference type="PROSITE" id="PS50928">
    <property type="entry name" value="ABC_TM1"/>
    <property type="match status" value="1"/>
</dbReference>
<keyword evidence="4 7" id="KW-0812">Transmembrane</keyword>
<feature type="transmembrane region" description="Helical" evidence="7">
    <location>
        <begin position="121"/>
        <end position="141"/>
    </location>
</feature>
<dbReference type="CDD" id="cd06261">
    <property type="entry name" value="TM_PBP2"/>
    <property type="match status" value="1"/>
</dbReference>
<protein>
    <recommendedName>
        <fullName evidence="8">ABC transmembrane type-1 domain-containing protein</fullName>
    </recommendedName>
</protein>
<dbReference type="InterPro" id="IPR000515">
    <property type="entry name" value="MetI-like"/>
</dbReference>
<feature type="domain" description="ABC transmembrane type-1" evidence="8">
    <location>
        <begin position="86"/>
        <end position="277"/>
    </location>
</feature>
<evidence type="ECO:0000256" key="6">
    <source>
        <dbReference type="ARBA" id="ARBA00023136"/>
    </source>
</evidence>
<evidence type="ECO:0000259" key="8">
    <source>
        <dbReference type="PROSITE" id="PS50928"/>
    </source>
</evidence>
<reference evidence="9" key="1">
    <citation type="submission" date="2018-05" db="EMBL/GenBank/DDBJ databases">
        <authorList>
            <person name="Lanie J.A."/>
            <person name="Ng W.-L."/>
            <person name="Kazmierczak K.M."/>
            <person name="Andrzejewski T.M."/>
            <person name="Davidsen T.M."/>
            <person name="Wayne K.J."/>
            <person name="Tettelin H."/>
            <person name="Glass J.I."/>
            <person name="Rusch D."/>
            <person name="Podicherti R."/>
            <person name="Tsui H.-C.T."/>
            <person name="Winkler M.E."/>
        </authorList>
    </citation>
    <scope>NUCLEOTIDE SEQUENCE</scope>
</reference>
<keyword evidence="2" id="KW-0813">Transport</keyword>
<dbReference type="PANTHER" id="PTHR30151">
    <property type="entry name" value="ALKANE SULFONATE ABC TRANSPORTER-RELATED, MEMBRANE SUBUNIT"/>
    <property type="match status" value="1"/>
</dbReference>
<keyword evidence="3" id="KW-1003">Cell membrane</keyword>
<evidence type="ECO:0000256" key="4">
    <source>
        <dbReference type="ARBA" id="ARBA00022692"/>
    </source>
</evidence>
<feature type="transmembrane region" description="Helical" evidence="7">
    <location>
        <begin position="255"/>
        <end position="281"/>
    </location>
</feature>
<dbReference type="InterPro" id="IPR035906">
    <property type="entry name" value="MetI-like_sf"/>
</dbReference>
<dbReference type="EMBL" id="UINC01001157">
    <property type="protein sequence ID" value="SUZ72760.1"/>
    <property type="molecule type" value="Genomic_DNA"/>
</dbReference>
<feature type="transmembrane region" description="Helical" evidence="7">
    <location>
        <begin position="93"/>
        <end position="114"/>
    </location>
</feature>
<keyword evidence="5 7" id="KW-1133">Transmembrane helix</keyword>
<evidence type="ECO:0000256" key="2">
    <source>
        <dbReference type="ARBA" id="ARBA00022448"/>
    </source>
</evidence>
<feature type="transmembrane region" description="Helical" evidence="7">
    <location>
        <begin position="153"/>
        <end position="172"/>
    </location>
</feature>
<dbReference type="AlphaFoldDB" id="A0A381Q0V4"/>
<name>A0A381Q0V4_9ZZZZ</name>
<evidence type="ECO:0000256" key="3">
    <source>
        <dbReference type="ARBA" id="ARBA00022475"/>
    </source>
</evidence>
<evidence type="ECO:0000313" key="9">
    <source>
        <dbReference type="EMBL" id="SUZ72760.1"/>
    </source>
</evidence>
<keyword evidence="6 7" id="KW-0472">Membrane</keyword>
<organism evidence="9">
    <name type="scientific">marine metagenome</name>
    <dbReference type="NCBI Taxonomy" id="408172"/>
    <lineage>
        <taxon>unclassified sequences</taxon>
        <taxon>metagenomes</taxon>
        <taxon>ecological metagenomes</taxon>
    </lineage>
</organism>
<dbReference type="Gene3D" id="1.10.3720.10">
    <property type="entry name" value="MetI-like"/>
    <property type="match status" value="1"/>
</dbReference>
<gene>
    <name evidence="9" type="ORF">METZ01_LOCUS25614</name>
</gene>
<dbReference type="SUPFAM" id="SSF161098">
    <property type="entry name" value="MetI-like"/>
    <property type="match status" value="1"/>
</dbReference>